<dbReference type="GO" id="GO:0004368">
    <property type="term" value="F:glycerol-3-phosphate dehydrogenase (quinone) activity"/>
    <property type="evidence" value="ECO:0007669"/>
    <property type="project" value="UniProtKB-EC"/>
</dbReference>
<dbReference type="PANTHER" id="PTHR11985">
    <property type="entry name" value="GLYCEROL-3-PHOSPHATE DEHYDROGENASE"/>
    <property type="match status" value="1"/>
</dbReference>
<dbReference type="InterPro" id="IPR000447">
    <property type="entry name" value="G3P_DH_FAD-dep"/>
</dbReference>
<dbReference type="Gene3D" id="3.50.50.60">
    <property type="entry name" value="FAD/NAD(P)-binding domain"/>
    <property type="match status" value="1"/>
</dbReference>
<organism evidence="15 16">
    <name type="scientific">Pachysolen tannophilus NRRL Y-2460</name>
    <dbReference type="NCBI Taxonomy" id="669874"/>
    <lineage>
        <taxon>Eukaryota</taxon>
        <taxon>Fungi</taxon>
        <taxon>Dikarya</taxon>
        <taxon>Ascomycota</taxon>
        <taxon>Saccharomycotina</taxon>
        <taxon>Pichiomycetes</taxon>
        <taxon>Pachysolenaceae</taxon>
        <taxon>Pachysolen</taxon>
    </lineage>
</organism>
<evidence type="ECO:0000313" key="16">
    <source>
        <dbReference type="Proteomes" id="UP000094236"/>
    </source>
</evidence>
<dbReference type="AlphaFoldDB" id="A0A1E4TSQ3"/>
<evidence type="ECO:0000256" key="7">
    <source>
        <dbReference type="ARBA" id="ARBA00022946"/>
    </source>
</evidence>
<evidence type="ECO:0000259" key="13">
    <source>
        <dbReference type="Pfam" id="PF01266"/>
    </source>
</evidence>
<dbReference type="STRING" id="669874.A0A1E4TSQ3"/>
<dbReference type="GO" id="GO:0006071">
    <property type="term" value="P:glycerol metabolic process"/>
    <property type="evidence" value="ECO:0007669"/>
    <property type="project" value="EnsemblFungi"/>
</dbReference>
<gene>
    <name evidence="15" type="ORF">PACTADRAFT_50614</name>
</gene>
<evidence type="ECO:0000313" key="15">
    <source>
        <dbReference type="EMBL" id="ODV94754.1"/>
    </source>
</evidence>
<evidence type="ECO:0000259" key="14">
    <source>
        <dbReference type="Pfam" id="PF16901"/>
    </source>
</evidence>
<name>A0A1E4TSQ3_PACTA</name>
<dbReference type="InterPro" id="IPR006076">
    <property type="entry name" value="FAD-dep_OxRdtase"/>
</dbReference>
<dbReference type="GO" id="GO:0006072">
    <property type="term" value="P:glycerol-3-phosphate metabolic process"/>
    <property type="evidence" value="ECO:0007669"/>
    <property type="project" value="UniProtKB-UniRule"/>
</dbReference>
<dbReference type="PANTHER" id="PTHR11985:SF15">
    <property type="entry name" value="GLYCEROL-3-PHOSPHATE DEHYDROGENASE, MITOCHONDRIAL"/>
    <property type="match status" value="1"/>
</dbReference>
<evidence type="ECO:0000256" key="3">
    <source>
        <dbReference type="ARBA" id="ARBA00005157"/>
    </source>
</evidence>
<dbReference type="Gene3D" id="3.30.9.10">
    <property type="entry name" value="D-Amino Acid Oxidase, subunit A, domain 2"/>
    <property type="match status" value="1"/>
</dbReference>
<dbReference type="Pfam" id="PF16901">
    <property type="entry name" value="DAO_C"/>
    <property type="match status" value="1"/>
</dbReference>
<keyword evidence="12" id="KW-0732">Signal</keyword>
<proteinExistence type="inferred from homology"/>
<evidence type="ECO:0000256" key="12">
    <source>
        <dbReference type="SAM" id="SignalP"/>
    </source>
</evidence>
<evidence type="ECO:0000256" key="6">
    <source>
        <dbReference type="ARBA" id="ARBA00022827"/>
    </source>
</evidence>
<evidence type="ECO:0000256" key="10">
    <source>
        <dbReference type="ARBA" id="ARBA00049055"/>
    </source>
</evidence>
<dbReference type="EC" id="1.1.5.3" evidence="11"/>
<dbReference type="FunFam" id="1.10.8.870:FF:000005">
    <property type="entry name" value="Glycerol-3-phosphate dehydrogenase"/>
    <property type="match status" value="1"/>
</dbReference>
<evidence type="ECO:0000256" key="2">
    <source>
        <dbReference type="ARBA" id="ARBA00004173"/>
    </source>
</evidence>
<evidence type="ECO:0000256" key="1">
    <source>
        <dbReference type="ARBA" id="ARBA00001974"/>
    </source>
</evidence>
<keyword evidence="9" id="KW-0496">Mitochondrion</keyword>
<dbReference type="SUPFAM" id="SSF51905">
    <property type="entry name" value="FAD/NAD(P)-binding domain"/>
    <property type="match status" value="1"/>
</dbReference>
<keyword evidence="6" id="KW-0274">FAD</keyword>
<sequence length="665" mass="73682">MSRFPAILGRLLKATALTSVVGGASLASYSYAHDKLENDSAIKDKLPAIIKELPPLPSREALIKRLGPTISEKFGTTKKENEFSASDAQIKYDLIIIGGGATGTGCAVDATTRGLNVLLLEKNDFASGTSSKSTKMAHGGVRYLEKAFWELSKAQLDLVIEALNERSSMLENAPHLSSVLPIMIPVYKWWEVPYMYVGCKAYDFFAGSQNLKSSYILSPSSAIAAAPMLKADNLVSALVYHDGSFNDSRMNVALALTAIKDGATVLNYMEVKQLLKTDDNKVKGVRVVDSETGNEYLVGADAVINATGPKSDTILDMDHDVKGVAPALPLNTPRMVVPSGGVHVMLPDYYCPKDLGLLDPSTSDGRVMFFLPWQGRVLAGTTDTPLKKVPDSPIPSEEEIRDILKELQPYIKFEVKREDVLSAWCGIRPLVKDPRKVPKDGTTQDLVRNHLIHQTDSGLITISGGKWTTYREMAQETIDTVIEKFPELKTNNSKKIALKPCQTKRYKLYGAEFFDRTLAARLAQEYQVPSELAEHLAAYYGDKAGLVLELYKKDEANQLPVGLASDNVKPSYNNFQYPFTVAELKYSIANEYTRHPIDFLARRTRLAMLDAKVGLEAVDGVVKVMGEELNWDNDHKEKVKKETEEFIKYMGIYENTSCFIEDQKH</sequence>
<dbReference type="Pfam" id="PF01266">
    <property type="entry name" value="DAO"/>
    <property type="match status" value="1"/>
</dbReference>
<feature type="chain" id="PRO_5009163325" description="Glycerol-3-phosphate dehydrogenase" evidence="12">
    <location>
        <begin position="24"/>
        <end position="665"/>
    </location>
</feature>
<evidence type="ECO:0000256" key="5">
    <source>
        <dbReference type="ARBA" id="ARBA00022630"/>
    </source>
</evidence>
<dbReference type="PROSITE" id="PS00977">
    <property type="entry name" value="FAD_G3PDH_1"/>
    <property type="match status" value="1"/>
</dbReference>
<dbReference type="PROSITE" id="PS00978">
    <property type="entry name" value="FAD_G3PDH_2"/>
    <property type="match status" value="1"/>
</dbReference>
<dbReference type="PRINTS" id="PR01001">
    <property type="entry name" value="FADG3PDH"/>
</dbReference>
<dbReference type="Gene3D" id="1.10.8.870">
    <property type="entry name" value="Alpha-glycerophosphate oxidase, cap domain"/>
    <property type="match status" value="1"/>
</dbReference>
<feature type="domain" description="FAD dependent oxidoreductase" evidence="13">
    <location>
        <begin position="93"/>
        <end position="471"/>
    </location>
</feature>
<dbReference type="InterPro" id="IPR036188">
    <property type="entry name" value="FAD/NAD-bd_sf"/>
</dbReference>
<comment type="similarity">
    <text evidence="4 11">Belongs to the FAD-dependent glycerol-3-phosphate dehydrogenase family.</text>
</comment>
<keyword evidence="8 11" id="KW-0560">Oxidoreductase</keyword>
<dbReference type="Proteomes" id="UP000094236">
    <property type="component" value="Unassembled WGS sequence"/>
</dbReference>
<comment type="pathway">
    <text evidence="3">Polyol metabolism; glycerol degradation via glycerol kinase pathway; glycerone phosphate from sn-glycerol 3-phosphate (anaerobic route): step 1/1.</text>
</comment>
<keyword evidence="5 11" id="KW-0285">Flavoprotein</keyword>
<feature type="domain" description="Alpha-glycerophosphate oxidase C-terminal" evidence="14">
    <location>
        <begin position="501"/>
        <end position="635"/>
    </location>
</feature>
<evidence type="ECO:0000256" key="9">
    <source>
        <dbReference type="ARBA" id="ARBA00023128"/>
    </source>
</evidence>
<dbReference type="GO" id="GO:0005741">
    <property type="term" value="C:mitochondrial outer membrane"/>
    <property type="evidence" value="ECO:0007669"/>
    <property type="project" value="EnsemblFungi"/>
</dbReference>
<keyword evidence="16" id="KW-1185">Reference proteome</keyword>
<comment type="subcellular location">
    <subcellularLocation>
        <location evidence="2">Mitochondrion</location>
    </subcellularLocation>
</comment>
<protein>
    <recommendedName>
        <fullName evidence="11">Glycerol-3-phosphate dehydrogenase</fullName>
        <ecNumber evidence="11">1.1.5.3</ecNumber>
    </recommendedName>
</protein>
<reference evidence="16" key="1">
    <citation type="submission" date="2016-05" db="EMBL/GenBank/DDBJ databases">
        <title>Comparative genomics of biotechnologically important yeasts.</title>
        <authorList>
            <consortium name="DOE Joint Genome Institute"/>
            <person name="Riley R."/>
            <person name="Haridas S."/>
            <person name="Wolfe K.H."/>
            <person name="Lopes M.R."/>
            <person name="Hittinger C.T."/>
            <person name="Goker M."/>
            <person name="Salamov A."/>
            <person name="Wisecaver J."/>
            <person name="Long T.M."/>
            <person name="Aerts A.L."/>
            <person name="Barry K."/>
            <person name="Choi C."/>
            <person name="Clum A."/>
            <person name="Coughlan A.Y."/>
            <person name="Deshpande S."/>
            <person name="Douglass A.P."/>
            <person name="Hanson S.J."/>
            <person name="Klenk H.-P."/>
            <person name="Labutti K."/>
            <person name="Lapidus A."/>
            <person name="Lindquist E."/>
            <person name="Lipzen A."/>
            <person name="Meier-Kolthoff J.P."/>
            <person name="Ohm R.A."/>
            <person name="Otillar R.P."/>
            <person name="Pangilinan J."/>
            <person name="Peng Y."/>
            <person name="Rokas A."/>
            <person name="Rosa C.A."/>
            <person name="Scheuner C."/>
            <person name="Sibirny A.A."/>
            <person name="Slot J.C."/>
            <person name="Stielow J.B."/>
            <person name="Sun H."/>
            <person name="Kurtzman C.P."/>
            <person name="Blackwell M."/>
            <person name="Grigoriev I.V."/>
            <person name="Jeffries T.W."/>
        </authorList>
    </citation>
    <scope>NUCLEOTIDE SEQUENCE [LARGE SCALE GENOMIC DNA]</scope>
    <source>
        <strain evidence="16">NRRL Y-2460</strain>
    </source>
</reference>
<keyword evidence="7" id="KW-0809">Transit peptide</keyword>
<evidence type="ECO:0000256" key="8">
    <source>
        <dbReference type="ARBA" id="ARBA00023002"/>
    </source>
</evidence>
<dbReference type="InterPro" id="IPR038299">
    <property type="entry name" value="DAO_C_sf"/>
</dbReference>
<comment type="catalytic activity">
    <reaction evidence="10 11">
        <text>a quinone + sn-glycerol 3-phosphate = dihydroxyacetone phosphate + a quinol</text>
        <dbReference type="Rhea" id="RHEA:18977"/>
        <dbReference type="ChEBI" id="CHEBI:24646"/>
        <dbReference type="ChEBI" id="CHEBI:57597"/>
        <dbReference type="ChEBI" id="CHEBI:57642"/>
        <dbReference type="ChEBI" id="CHEBI:132124"/>
        <dbReference type="EC" id="1.1.5.3"/>
    </reaction>
</comment>
<dbReference type="InterPro" id="IPR031656">
    <property type="entry name" value="DAO_C"/>
</dbReference>
<comment type="cofactor">
    <cofactor evidence="1 11">
        <name>FAD</name>
        <dbReference type="ChEBI" id="CHEBI:57692"/>
    </cofactor>
</comment>
<evidence type="ECO:0000256" key="11">
    <source>
        <dbReference type="RuleBase" id="RU361217"/>
    </source>
</evidence>
<dbReference type="FunFam" id="3.30.9.10:FF:000037">
    <property type="entry name" value="Glycerol-3-phosphate dehydrogenase"/>
    <property type="match status" value="1"/>
</dbReference>
<evidence type="ECO:0000256" key="4">
    <source>
        <dbReference type="ARBA" id="ARBA00007330"/>
    </source>
</evidence>
<dbReference type="OrthoDB" id="264015at2759"/>
<dbReference type="EMBL" id="KV454015">
    <property type="protein sequence ID" value="ODV94754.1"/>
    <property type="molecule type" value="Genomic_DNA"/>
</dbReference>
<feature type="signal peptide" evidence="12">
    <location>
        <begin position="1"/>
        <end position="23"/>
    </location>
</feature>
<accession>A0A1E4TSQ3</accession>
<dbReference type="SUPFAM" id="SSF54373">
    <property type="entry name" value="FAD-linked reductases, C-terminal domain"/>
    <property type="match status" value="1"/>
</dbReference>